<accession>A0A516Q316</accession>
<feature type="transmembrane region" description="Helical" evidence="2">
    <location>
        <begin position="69"/>
        <end position="88"/>
    </location>
</feature>
<evidence type="ECO:0000256" key="1">
    <source>
        <dbReference type="SAM" id="MobiDB-lite"/>
    </source>
</evidence>
<gene>
    <name evidence="4" type="ORF">FOE78_19380</name>
</gene>
<feature type="compositionally biased region" description="Basic and acidic residues" evidence="1">
    <location>
        <begin position="160"/>
        <end position="169"/>
    </location>
</feature>
<keyword evidence="5" id="KW-1185">Reference proteome</keyword>
<sequence length="328" mass="34570">MPRITRLAGRSWLSRGAHVADSGWYPDPSGIPGRYRYWDGQQWSPATSADPSAPPPGANPQPRRGRGGALIAALAAVLVLAVIVTLAVRSFGTGRDSVRDDPHPPPPTASGWDDSSPLPTASPTPTRTPSPSPSEHDPGDDASVRPPGQVACADGNPSAHELHPGDGRIHGGRLSIAQPGGSWVRDDGYAAGLSYAWDVSGASDTVETYWWAMLAVGALHATDGFKHPKQAAEALMQCTATSGYYQHRTGVKTLSSKRFTLAGHSGWAIRSEIRVDDPRVHAEGDVVEVIVLDTGDAGRLSFFAGFVPIGDAARIDTLDNTIAGLRVD</sequence>
<reference evidence="4 5" key="1">
    <citation type="submission" date="2019-07" db="EMBL/GenBank/DDBJ databases">
        <title>Microlunatus dokdonensis sp. nov. isolated from the rhizospheric soil of the wild plant Elymus tsukushiensis.</title>
        <authorList>
            <person name="Ghim S.-Y."/>
            <person name="Hwang Y.-J."/>
            <person name="Son J.-S."/>
            <person name="Shin J.-H."/>
        </authorList>
    </citation>
    <scope>NUCLEOTIDE SEQUENCE [LARGE SCALE GENOMIC DNA]</scope>
    <source>
        <strain evidence="4 5">KUDC0627</strain>
    </source>
</reference>
<dbReference type="OrthoDB" id="5065474at2"/>
<evidence type="ECO:0000259" key="3">
    <source>
        <dbReference type="Pfam" id="PF10708"/>
    </source>
</evidence>
<evidence type="ECO:0000313" key="5">
    <source>
        <dbReference type="Proteomes" id="UP000319263"/>
    </source>
</evidence>
<dbReference type="EMBL" id="CP041692">
    <property type="protein sequence ID" value="QDP97782.1"/>
    <property type="molecule type" value="Genomic_DNA"/>
</dbReference>
<dbReference type="Proteomes" id="UP000319263">
    <property type="component" value="Chromosome"/>
</dbReference>
<feature type="compositionally biased region" description="Basic and acidic residues" evidence="1">
    <location>
        <begin position="134"/>
        <end position="143"/>
    </location>
</feature>
<feature type="region of interest" description="Disordered" evidence="1">
    <location>
        <begin position="93"/>
        <end position="174"/>
    </location>
</feature>
<dbReference type="AlphaFoldDB" id="A0A516Q316"/>
<name>A0A516Q316_9ACTN</name>
<dbReference type="Pfam" id="PF10708">
    <property type="entry name" value="DUF2510"/>
    <property type="match status" value="1"/>
</dbReference>
<keyword evidence="2" id="KW-0812">Transmembrane</keyword>
<feature type="region of interest" description="Disordered" evidence="1">
    <location>
        <begin position="36"/>
        <end position="64"/>
    </location>
</feature>
<dbReference type="InterPro" id="IPR018929">
    <property type="entry name" value="DUF2510"/>
</dbReference>
<protein>
    <submittedName>
        <fullName evidence="4">DUF2510 domain-containing protein</fullName>
    </submittedName>
</protein>
<keyword evidence="2" id="KW-0472">Membrane</keyword>
<keyword evidence="2" id="KW-1133">Transmembrane helix</keyword>
<organism evidence="4 5">
    <name type="scientific">Microlunatus elymi</name>
    <dbReference type="NCBI Taxonomy" id="2596828"/>
    <lineage>
        <taxon>Bacteria</taxon>
        <taxon>Bacillati</taxon>
        <taxon>Actinomycetota</taxon>
        <taxon>Actinomycetes</taxon>
        <taxon>Propionibacteriales</taxon>
        <taxon>Propionibacteriaceae</taxon>
        <taxon>Microlunatus</taxon>
    </lineage>
</organism>
<evidence type="ECO:0000256" key="2">
    <source>
        <dbReference type="SAM" id="Phobius"/>
    </source>
</evidence>
<proteinExistence type="predicted"/>
<feature type="domain" description="DUF2510" evidence="3">
    <location>
        <begin position="23"/>
        <end position="55"/>
    </location>
</feature>
<dbReference type="KEGG" id="mik:FOE78_19380"/>
<feature type="compositionally biased region" description="Pro residues" evidence="1">
    <location>
        <begin position="120"/>
        <end position="132"/>
    </location>
</feature>
<evidence type="ECO:0000313" key="4">
    <source>
        <dbReference type="EMBL" id="QDP97782.1"/>
    </source>
</evidence>